<dbReference type="AlphaFoldDB" id="A0A939F858"/>
<feature type="transmembrane region" description="Helical" evidence="1">
    <location>
        <begin position="41"/>
        <end position="60"/>
    </location>
</feature>
<reference evidence="2" key="1">
    <citation type="submission" date="2021-03" db="EMBL/GenBank/DDBJ databases">
        <title>Streptomyces poriferae sp. nov., a novel marine sponge-derived Actinobacteria species with anti-MRSA activity.</title>
        <authorList>
            <person name="Sandoval-Powers M."/>
            <person name="Kralova S."/>
            <person name="Nguyen G.-S."/>
            <person name="Fawwal D."/>
            <person name="Degnes K."/>
            <person name="Klinkenberg G."/>
            <person name="Sletta H."/>
            <person name="Wentzel A."/>
            <person name="Liles M.R."/>
        </authorList>
    </citation>
    <scope>NUCLEOTIDE SEQUENCE</scope>
    <source>
        <strain evidence="2">DSM 41794</strain>
    </source>
</reference>
<keyword evidence="1" id="KW-0472">Membrane</keyword>
<dbReference type="EMBL" id="JAFLRJ010000202">
    <property type="protein sequence ID" value="MBO0514371.1"/>
    <property type="molecule type" value="Genomic_DNA"/>
</dbReference>
<sequence>MNNIENLVRDTLYDLEQESVEAPADLADRVLRVRRRRPARLVAAVSAAVVAALLIGTQALSGGGEQGASTAAQPPSYVWEMGSARQVLLTAGGVVANDPVPTPLAGQWTYRKKLEVRVQEDGPGEERGGPRETEHWNRYADPAFENGNAGDDHSPRERFRFLAALPADPAKVKAAARTFYPSAGSAESRTQHDFRALSLLAMSSPADPRGLAKVYRAMATVPGLQAVQTMDAAGRDAIGICLPDSKSPTMRELLLLDPATYRYSGSGSMKKTGDGWVTVPAGSVALLATGMVGKDGVRP</sequence>
<keyword evidence="3" id="KW-1185">Reference proteome</keyword>
<proteinExistence type="predicted"/>
<comment type="caution">
    <text evidence="2">The sequence shown here is derived from an EMBL/GenBank/DDBJ whole genome shotgun (WGS) entry which is preliminary data.</text>
</comment>
<keyword evidence="1" id="KW-0812">Transmembrane</keyword>
<evidence type="ECO:0000313" key="2">
    <source>
        <dbReference type="EMBL" id="MBO0514371.1"/>
    </source>
</evidence>
<keyword evidence="1" id="KW-1133">Transmembrane helix</keyword>
<dbReference type="InterPro" id="IPR047789">
    <property type="entry name" value="CU044_5270-like"/>
</dbReference>
<accession>A0A939F858</accession>
<protein>
    <submittedName>
        <fullName evidence="2">CU044_5270 family protein</fullName>
    </submittedName>
</protein>
<dbReference type="RefSeq" id="WP_206963773.1">
    <property type="nucleotide sequence ID" value="NZ_BAAAJJ010000009.1"/>
</dbReference>
<dbReference type="Proteomes" id="UP000664167">
    <property type="component" value="Unassembled WGS sequence"/>
</dbReference>
<evidence type="ECO:0000256" key="1">
    <source>
        <dbReference type="SAM" id="Phobius"/>
    </source>
</evidence>
<gene>
    <name evidence="2" type="ORF">J0695_21620</name>
</gene>
<organism evidence="2 3">
    <name type="scientific">Streptomyces beijiangensis</name>
    <dbReference type="NCBI Taxonomy" id="163361"/>
    <lineage>
        <taxon>Bacteria</taxon>
        <taxon>Bacillati</taxon>
        <taxon>Actinomycetota</taxon>
        <taxon>Actinomycetes</taxon>
        <taxon>Kitasatosporales</taxon>
        <taxon>Streptomycetaceae</taxon>
        <taxon>Streptomyces</taxon>
    </lineage>
</organism>
<evidence type="ECO:0000313" key="3">
    <source>
        <dbReference type="Proteomes" id="UP000664167"/>
    </source>
</evidence>
<name>A0A939F858_9ACTN</name>
<dbReference type="NCBIfam" id="NF038083">
    <property type="entry name" value="CU044_5270_fam"/>
    <property type="match status" value="1"/>
</dbReference>